<dbReference type="InterPro" id="IPR014917">
    <property type="entry name" value="DUF1800"/>
</dbReference>
<dbReference type="Pfam" id="PF08811">
    <property type="entry name" value="DUF1800"/>
    <property type="match status" value="1"/>
</dbReference>
<evidence type="ECO:0000313" key="2">
    <source>
        <dbReference type="EMBL" id="TGN65236.1"/>
    </source>
</evidence>
<comment type="caution">
    <text evidence="2">The sequence shown here is derived from an EMBL/GenBank/DDBJ whole genome shotgun (WGS) entry which is preliminary data.</text>
</comment>
<dbReference type="EMBL" id="SRRO01000001">
    <property type="protein sequence ID" value="TGN65236.1"/>
    <property type="molecule type" value="Genomic_DNA"/>
</dbReference>
<proteinExistence type="predicted"/>
<dbReference type="Proteomes" id="UP000297496">
    <property type="component" value="Unassembled WGS sequence"/>
</dbReference>
<sequence>MFSVRGSSSSATPTTSPPTTARSHDRAWWLLGDVAVTSKAARVVVRAWGRSARTACSITSCQVVRPAESVGSSSSITTDAWDRTAAARANGNRCSTSRPGCRVGQCGVSERLGFGRTSVAKDRPTLLSPSQRHLVTRFGYGVDATLARDVRRAGGASAWFERQLTRPGSFPDAPAEAVRRWWPDLDRKPADLWQRQVQEVRGGWQVMEDYGRWLLVRRIRTRRPVLEKMTEFWEGMLHVPVSGDAQFTWRVDYGDTIRRHALGRFDQLLLETTTHPAMLIFLSAATSTKRAPNENLGRELLELHTLGAGQYDEDDVKASARILTGWHVDLWKSWDRSYVKEDHWTGKVEVRGFSHTNRKADGRAVTKEYLRYLAHHPDTAHRVCERLATKFVRDDPPRSLVKRLAKVYLRNDTAIVPVLRALVASKEFRASAGDKLRDPSEDVVATYRALGVEVGRPTRNDSGANAMIWQASGLGLSPHAWPRPDGTPVTDDVWASPARALGSMSMHWSMAGGWWPSHGLRYREPKAWVPAKKPIRFKDLVDDVSRDLLHRPASRRLLETACLATGCKAREKIDREHGLYQWGFPRLLAAVLDSPDHLAC</sequence>
<name>A0A4Z1CC70_9ACTN</name>
<accession>A0A4Z1CC70</accession>
<reference evidence="2 3" key="1">
    <citation type="submission" date="2019-04" db="EMBL/GenBank/DDBJ databases">
        <title>Three New Species of Nocardioides, Nocardioides euryhalodurans sp. nov., Nocardioides seonyuensis sp. nov. and Nocardioides eburneoflavus sp. nov. Isolated from Soil.</title>
        <authorList>
            <person name="Roh S.G."/>
            <person name="Lee C."/>
            <person name="Kim M.-K."/>
            <person name="Kim S.B."/>
        </authorList>
    </citation>
    <scope>NUCLEOTIDE SEQUENCE [LARGE SCALE GENOMIC DNA]</scope>
    <source>
        <strain evidence="2 3">MMS17-SY213</strain>
    </source>
</reference>
<feature type="compositionally biased region" description="Low complexity" evidence="1">
    <location>
        <begin position="7"/>
        <end position="21"/>
    </location>
</feature>
<evidence type="ECO:0000256" key="1">
    <source>
        <dbReference type="SAM" id="MobiDB-lite"/>
    </source>
</evidence>
<keyword evidence="3" id="KW-1185">Reference proteome</keyword>
<organism evidence="2 3">
    <name type="scientific">Nocardioides eburneiflavus</name>
    <dbReference type="NCBI Taxonomy" id="2518372"/>
    <lineage>
        <taxon>Bacteria</taxon>
        <taxon>Bacillati</taxon>
        <taxon>Actinomycetota</taxon>
        <taxon>Actinomycetes</taxon>
        <taxon>Propionibacteriales</taxon>
        <taxon>Nocardioidaceae</taxon>
        <taxon>Nocardioides</taxon>
    </lineage>
</organism>
<protein>
    <submittedName>
        <fullName evidence="2">DUF1800 domain-containing protein</fullName>
    </submittedName>
</protein>
<dbReference type="AlphaFoldDB" id="A0A4Z1CC70"/>
<evidence type="ECO:0000313" key="3">
    <source>
        <dbReference type="Proteomes" id="UP000297496"/>
    </source>
</evidence>
<feature type="region of interest" description="Disordered" evidence="1">
    <location>
        <begin position="1"/>
        <end position="22"/>
    </location>
</feature>
<dbReference type="OrthoDB" id="9772295at2"/>
<gene>
    <name evidence="2" type="ORF">EXE59_15655</name>
</gene>